<dbReference type="GO" id="GO:0000160">
    <property type="term" value="P:phosphorelay signal transduction system"/>
    <property type="evidence" value="ECO:0007669"/>
    <property type="project" value="InterPro"/>
</dbReference>
<dbReference type="Proteomes" id="UP000886251">
    <property type="component" value="Unassembled WGS sequence"/>
</dbReference>
<dbReference type="Gene3D" id="3.40.50.2300">
    <property type="match status" value="1"/>
</dbReference>
<dbReference type="EMBL" id="DRKP01000142">
    <property type="protein sequence ID" value="HEB97100.1"/>
    <property type="molecule type" value="Genomic_DNA"/>
</dbReference>
<dbReference type="Pfam" id="PF00072">
    <property type="entry name" value="Response_reg"/>
    <property type="match status" value="1"/>
</dbReference>
<feature type="domain" description="Response regulatory" evidence="3">
    <location>
        <begin position="6"/>
        <end position="121"/>
    </location>
</feature>
<dbReference type="InterPro" id="IPR050595">
    <property type="entry name" value="Bact_response_regulator"/>
</dbReference>
<dbReference type="AlphaFoldDB" id="A0A831W9N0"/>
<organism evidence="4">
    <name type="scientific">Sedimenticola thiotaurini</name>
    <dbReference type="NCBI Taxonomy" id="1543721"/>
    <lineage>
        <taxon>Bacteria</taxon>
        <taxon>Pseudomonadati</taxon>
        <taxon>Pseudomonadota</taxon>
        <taxon>Gammaproteobacteria</taxon>
        <taxon>Chromatiales</taxon>
        <taxon>Sedimenticolaceae</taxon>
        <taxon>Sedimenticola</taxon>
    </lineage>
</organism>
<evidence type="ECO:0000313" key="4">
    <source>
        <dbReference type="EMBL" id="HEB97100.1"/>
    </source>
</evidence>
<proteinExistence type="predicted"/>
<reference evidence="4" key="1">
    <citation type="journal article" date="2020" name="mSystems">
        <title>Genome- and Community-Level Interaction Insights into Carbon Utilization and Element Cycling Functions of Hydrothermarchaeota in Hydrothermal Sediment.</title>
        <authorList>
            <person name="Zhou Z."/>
            <person name="Liu Y."/>
            <person name="Xu W."/>
            <person name="Pan J."/>
            <person name="Luo Z.H."/>
            <person name="Li M."/>
        </authorList>
    </citation>
    <scope>NUCLEOTIDE SEQUENCE [LARGE SCALE GENOMIC DNA]</scope>
    <source>
        <strain evidence="4">HyVt-443</strain>
    </source>
</reference>
<gene>
    <name evidence="4" type="ORF">ENI96_11795</name>
</gene>
<comment type="caution">
    <text evidence="4">The sequence shown here is derived from an EMBL/GenBank/DDBJ whole genome shotgun (WGS) entry which is preliminary data.</text>
</comment>
<evidence type="ECO:0000256" key="2">
    <source>
        <dbReference type="PROSITE-ProRule" id="PRU00169"/>
    </source>
</evidence>
<dbReference type="PROSITE" id="PS50110">
    <property type="entry name" value="RESPONSE_REGULATORY"/>
    <property type="match status" value="1"/>
</dbReference>
<dbReference type="PANTHER" id="PTHR44591:SF3">
    <property type="entry name" value="RESPONSE REGULATORY DOMAIN-CONTAINING PROTEIN"/>
    <property type="match status" value="1"/>
</dbReference>
<dbReference type="InterPro" id="IPR011006">
    <property type="entry name" value="CheY-like_superfamily"/>
</dbReference>
<dbReference type="SMART" id="SM00448">
    <property type="entry name" value="REC"/>
    <property type="match status" value="1"/>
</dbReference>
<feature type="modified residue" description="4-aspartylphosphate" evidence="2">
    <location>
        <position position="57"/>
    </location>
</feature>
<dbReference type="SUPFAM" id="SSF52172">
    <property type="entry name" value="CheY-like"/>
    <property type="match status" value="1"/>
</dbReference>
<evidence type="ECO:0000256" key="1">
    <source>
        <dbReference type="ARBA" id="ARBA00022553"/>
    </source>
</evidence>
<keyword evidence="1 2" id="KW-0597">Phosphoprotein</keyword>
<name>A0A831W9N0_9GAMM</name>
<accession>A0A831W9N0</accession>
<dbReference type="PANTHER" id="PTHR44591">
    <property type="entry name" value="STRESS RESPONSE REGULATOR PROTEIN 1"/>
    <property type="match status" value="1"/>
</dbReference>
<sequence length="241" mass="27981">MKHEPIVLIVDSKEFFDAMVPPLSRELGTTHLIHCDNRKAAMDVIESDVKLDLIFADWELAGPEFIDAVRRDPENRYTPLVVTTGRESDTMIAQAMRLGANDHIGKPFLEKGLLNVVRRVTHRQERRRQRRLHPDREYRVQLERTDAPTLTLRLKDFSLECVQTTGRRELCRDICIGDSGRLQLEIEDYRILLDARLIRIEEDPTPDAPGDAVLLTFRLTESHEQRSTKLAELLDEYADRW</sequence>
<evidence type="ECO:0000259" key="3">
    <source>
        <dbReference type="PROSITE" id="PS50110"/>
    </source>
</evidence>
<dbReference type="InterPro" id="IPR001789">
    <property type="entry name" value="Sig_transdc_resp-reg_receiver"/>
</dbReference>
<protein>
    <submittedName>
        <fullName evidence="4">Response regulator</fullName>
    </submittedName>
</protein>